<evidence type="ECO:0000259" key="2">
    <source>
        <dbReference type="PROSITE" id="PS50102"/>
    </source>
</evidence>
<dbReference type="AlphaFoldDB" id="A0A0D1X7D1"/>
<dbReference type="GeneID" id="27319318"/>
<gene>
    <name evidence="3" type="ORF">PV10_01473</name>
</gene>
<reference evidence="3 4" key="1">
    <citation type="submission" date="2015-01" db="EMBL/GenBank/DDBJ databases">
        <title>The Genome Sequence of Exophiala mesophila CBS40295.</title>
        <authorList>
            <consortium name="The Broad Institute Genomics Platform"/>
            <person name="Cuomo C."/>
            <person name="de Hoog S."/>
            <person name="Gorbushina A."/>
            <person name="Stielow B."/>
            <person name="Teixiera M."/>
            <person name="Abouelleil A."/>
            <person name="Chapman S.B."/>
            <person name="Priest M."/>
            <person name="Young S.K."/>
            <person name="Wortman J."/>
            <person name="Nusbaum C."/>
            <person name="Birren B."/>
        </authorList>
    </citation>
    <scope>NUCLEOTIDE SEQUENCE [LARGE SCALE GENOMIC DNA]</scope>
    <source>
        <strain evidence="3 4">CBS 40295</strain>
    </source>
</reference>
<dbReference type="Proteomes" id="UP000054302">
    <property type="component" value="Unassembled WGS sequence"/>
</dbReference>
<dbReference type="SUPFAM" id="SSF54928">
    <property type="entry name" value="RNA-binding domain, RBD"/>
    <property type="match status" value="1"/>
</dbReference>
<dbReference type="STRING" id="212818.A0A0D1X7D1"/>
<keyword evidence="1" id="KW-0694">RNA-binding</keyword>
<dbReference type="PROSITE" id="PS50102">
    <property type="entry name" value="RRM"/>
    <property type="match status" value="1"/>
</dbReference>
<dbReference type="Gene3D" id="3.30.70.330">
    <property type="match status" value="1"/>
</dbReference>
<organism evidence="3 4">
    <name type="scientific">Exophiala mesophila</name>
    <name type="common">Black yeast-like fungus</name>
    <dbReference type="NCBI Taxonomy" id="212818"/>
    <lineage>
        <taxon>Eukaryota</taxon>
        <taxon>Fungi</taxon>
        <taxon>Dikarya</taxon>
        <taxon>Ascomycota</taxon>
        <taxon>Pezizomycotina</taxon>
        <taxon>Eurotiomycetes</taxon>
        <taxon>Chaetothyriomycetidae</taxon>
        <taxon>Chaetothyriales</taxon>
        <taxon>Herpotrichiellaceae</taxon>
        <taxon>Exophiala</taxon>
    </lineage>
</organism>
<dbReference type="HOGENOM" id="CLU_1740539_0_0_1"/>
<dbReference type="OrthoDB" id="410044at2759"/>
<dbReference type="InterPro" id="IPR035979">
    <property type="entry name" value="RBD_domain_sf"/>
</dbReference>
<dbReference type="EMBL" id="KN847520">
    <property type="protein sequence ID" value="KIV97765.1"/>
    <property type="molecule type" value="Genomic_DNA"/>
</dbReference>
<evidence type="ECO:0000313" key="3">
    <source>
        <dbReference type="EMBL" id="KIV97765.1"/>
    </source>
</evidence>
<protein>
    <recommendedName>
        <fullName evidence="2">RRM domain-containing protein</fullName>
    </recommendedName>
</protein>
<accession>A0A0D1X7D1</accession>
<name>A0A0D1X7D1_EXOME</name>
<dbReference type="GO" id="GO:0003723">
    <property type="term" value="F:RNA binding"/>
    <property type="evidence" value="ECO:0007669"/>
    <property type="project" value="UniProtKB-UniRule"/>
</dbReference>
<dbReference type="InterPro" id="IPR012677">
    <property type="entry name" value="Nucleotide-bd_a/b_plait_sf"/>
</dbReference>
<sequence>MALAQAAPCIRRVNQLHDPNNAQGLYPPDALLFVANLSTQRSIEQLQEACEGVFGSYCPCHTKVKHDKNGHPYAFVQFHNINDAHVAVEGSKDLSLSGRKIRIEFAKAERAVILSRIDGYAISMNEAMKALEVYGAIEACKPSSLGWQTI</sequence>
<proteinExistence type="predicted"/>
<dbReference type="RefSeq" id="XP_016229339.1">
    <property type="nucleotide sequence ID" value="XM_016365690.1"/>
</dbReference>
<keyword evidence="4" id="KW-1185">Reference proteome</keyword>
<evidence type="ECO:0000313" key="4">
    <source>
        <dbReference type="Proteomes" id="UP000054302"/>
    </source>
</evidence>
<evidence type="ECO:0000256" key="1">
    <source>
        <dbReference type="PROSITE-ProRule" id="PRU00176"/>
    </source>
</evidence>
<feature type="domain" description="RRM" evidence="2">
    <location>
        <begin position="30"/>
        <end position="108"/>
    </location>
</feature>
<dbReference type="InterPro" id="IPR000504">
    <property type="entry name" value="RRM_dom"/>
</dbReference>
<dbReference type="VEuPathDB" id="FungiDB:PV10_01473"/>
<dbReference type="SMART" id="SM00360">
    <property type="entry name" value="RRM"/>
    <property type="match status" value="1"/>
</dbReference>
<dbReference type="Pfam" id="PF00076">
    <property type="entry name" value="RRM_1"/>
    <property type="match status" value="1"/>
</dbReference>